<accession>A0A8J5KX01</accession>
<protein>
    <submittedName>
        <fullName evidence="1">Uncharacterized protein</fullName>
    </submittedName>
</protein>
<name>A0A8J5KX01_ZINOF</name>
<dbReference type="InterPro" id="IPR027410">
    <property type="entry name" value="TCP-1-like_intermed_sf"/>
</dbReference>
<reference evidence="1 2" key="1">
    <citation type="submission" date="2020-08" db="EMBL/GenBank/DDBJ databases">
        <title>Plant Genome Project.</title>
        <authorList>
            <person name="Zhang R.-G."/>
        </authorList>
    </citation>
    <scope>NUCLEOTIDE SEQUENCE [LARGE SCALE GENOMIC DNA]</scope>
    <source>
        <tissue evidence="1">Rhizome</tissue>
    </source>
</reference>
<proteinExistence type="predicted"/>
<dbReference type="EMBL" id="JACMSC010000013">
    <property type="protein sequence ID" value="KAG6493803.1"/>
    <property type="molecule type" value="Genomic_DNA"/>
</dbReference>
<evidence type="ECO:0000313" key="1">
    <source>
        <dbReference type="EMBL" id="KAG6493803.1"/>
    </source>
</evidence>
<organism evidence="1 2">
    <name type="scientific">Zingiber officinale</name>
    <name type="common">Ginger</name>
    <name type="synonym">Amomum zingiber</name>
    <dbReference type="NCBI Taxonomy" id="94328"/>
    <lineage>
        <taxon>Eukaryota</taxon>
        <taxon>Viridiplantae</taxon>
        <taxon>Streptophyta</taxon>
        <taxon>Embryophyta</taxon>
        <taxon>Tracheophyta</taxon>
        <taxon>Spermatophyta</taxon>
        <taxon>Magnoliopsida</taxon>
        <taxon>Liliopsida</taxon>
        <taxon>Zingiberales</taxon>
        <taxon>Zingiberaceae</taxon>
        <taxon>Zingiber</taxon>
    </lineage>
</organism>
<evidence type="ECO:0000313" key="2">
    <source>
        <dbReference type="Proteomes" id="UP000734854"/>
    </source>
</evidence>
<dbReference type="AlphaFoldDB" id="A0A8J5KX01"/>
<gene>
    <name evidence="1" type="ORF">ZIOFF_048806</name>
</gene>
<dbReference type="Gene3D" id="3.30.260.10">
    <property type="entry name" value="TCP-1-like chaperonin intermediate domain"/>
    <property type="match status" value="1"/>
</dbReference>
<keyword evidence="2" id="KW-1185">Reference proteome</keyword>
<dbReference type="Proteomes" id="UP000734854">
    <property type="component" value="Unassembled WGS sequence"/>
</dbReference>
<comment type="caution">
    <text evidence="1">The sequence shown here is derived from an EMBL/GenBank/DDBJ whole genome shotgun (WGS) entry which is preliminary data.</text>
</comment>
<sequence>MMLGRQTRPHPNDQVLPHFVSRFRHLRSLSRQPRFPNRRRKISRTRHGVRCFQSKPDFLLGVAEAHGSRRTTCGYTLVMREACKYVEEKLSVKVEKLGKESLTNCAKTKMSSKLIAIDSDFFANLVSSAHVY</sequence>